<evidence type="ECO:0000313" key="9">
    <source>
        <dbReference type="Proteomes" id="UP001642360"/>
    </source>
</evidence>
<keyword evidence="9" id="KW-1185">Reference proteome</keyword>
<protein>
    <recommendedName>
        <fullName evidence="7">Fucosyltransferase</fullName>
        <ecNumber evidence="7">2.4.1.-</ecNumber>
    </recommendedName>
</protein>
<comment type="caution">
    <text evidence="8">The sequence shown here is derived from an EMBL/GenBank/DDBJ whole genome shotgun (WGS) entry which is preliminary data.</text>
</comment>
<keyword evidence="5" id="KW-0325">Glycoprotein</keyword>
<accession>A0ABC8R238</accession>
<evidence type="ECO:0000313" key="8">
    <source>
        <dbReference type="EMBL" id="CAK9136122.1"/>
    </source>
</evidence>
<gene>
    <name evidence="8" type="ORF">ILEXP_LOCUS3097</name>
</gene>
<keyword evidence="7" id="KW-0472">Membrane</keyword>
<keyword evidence="7" id="KW-0812">Transmembrane</keyword>
<sequence length="103" mass="11121">MKWVKILAVWLVGLPIMVTVLMICQNLQSDRVGGFVGDRVFEASANELASLGRGSGDDSSQVVDTLKDKLLGGLLAAGFDEESCLSRYQSALYRKTSSHKPSS</sequence>
<evidence type="ECO:0000256" key="2">
    <source>
        <dbReference type="ARBA" id="ARBA00022676"/>
    </source>
</evidence>
<evidence type="ECO:0000256" key="4">
    <source>
        <dbReference type="ARBA" id="ARBA00023034"/>
    </source>
</evidence>
<dbReference type="PANTHER" id="PTHR31889:SF2">
    <property type="entry name" value="FUCOSYLTRANSFERASE 3"/>
    <property type="match status" value="1"/>
</dbReference>
<evidence type="ECO:0000256" key="1">
    <source>
        <dbReference type="ARBA" id="ARBA00010481"/>
    </source>
</evidence>
<evidence type="ECO:0000256" key="5">
    <source>
        <dbReference type="ARBA" id="ARBA00023180"/>
    </source>
</evidence>
<keyword evidence="7" id="KW-1133">Transmembrane helix</keyword>
<dbReference type="AlphaFoldDB" id="A0ABC8R238"/>
<evidence type="ECO:0000256" key="6">
    <source>
        <dbReference type="ARBA" id="ARBA00023316"/>
    </source>
</evidence>
<evidence type="ECO:0000256" key="7">
    <source>
        <dbReference type="RuleBase" id="RU367004"/>
    </source>
</evidence>
<dbReference type="GO" id="GO:0071555">
    <property type="term" value="P:cell wall organization"/>
    <property type="evidence" value="ECO:0007669"/>
    <property type="project" value="UniProtKB-UniRule"/>
</dbReference>
<comment type="function">
    <text evidence="7">May be involved in cell wall biosynthesis.</text>
</comment>
<organism evidence="8 9">
    <name type="scientific">Ilex paraguariensis</name>
    <name type="common">yerba mate</name>
    <dbReference type="NCBI Taxonomy" id="185542"/>
    <lineage>
        <taxon>Eukaryota</taxon>
        <taxon>Viridiplantae</taxon>
        <taxon>Streptophyta</taxon>
        <taxon>Embryophyta</taxon>
        <taxon>Tracheophyta</taxon>
        <taxon>Spermatophyta</taxon>
        <taxon>Magnoliopsida</taxon>
        <taxon>eudicotyledons</taxon>
        <taxon>Gunneridae</taxon>
        <taxon>Pentapetalae</taxon>
        <taxon>asterids</taxon>
        <taxon>campanulids</taxon>
        <taxon>Aquifoliales</taxon>
        <taxon>Aquifoliaceae</taxon>
        <taxon>Ilex</taxon>
    </lineage>
</organism>
<comment type="subcellular location">
    <subcellularLocation>
        <location evidence="7">Golgi apparatus</location>
        <location evidence="7">Golgi stack membrane</location>
        <topology evidence="7">Single-pass type II membrane protein</topology>
    </subcellularLocation>
</comment>
<dbReference type="Proteomes" id="UP001642360">
    <property type="component" value="Unassembled WGS sequence"/>
</dbReference>
<dbReference type="PANTHER" id="PTHR31889">
    <property type="entry name" value="FUCOSYLTRANSFERASE 2-RELATED"/>
    <property type="match status" value="1"/>
</dbReference>
<dbReference type="EMBL" id="CAUOFW020000737">
    <property type="protein sequence ID" value="CAK9136122.1"/>
    <property type="molecule type" value="Genomic_DNA"/>
</dbReference>
<dbReference type="GO" id="GO:0016757">
    <property type="term" value="F:glycosyltransferase activity"/>
    <property type="evidence" value="ECO:0007669"/>
    <property type="project" value="UniProtKB-KW"/>
</dbReference>
<proteinExistence type="inferred from homology"/>
<dbReference type="GO" id="GO:0032580">
    <property type="term" value="C:Golgi cisterna membrane"/>
    <property type="evidence" value="ECO:0007669"/>
    <property type="project" value="UniProtKB-SubCell"/>
</dbReference>
<comment type="similarity">
    <text evidence="1 7">Belongs to the glycosyltransferase 37 family.</text>
</comment>
<name>A0ABC8R238_9AQUA</name>
<keyword evidence="4 7" id="KW-0333">Golgi apparatus</keyword>
<keyword evidence="2 7" id="KW-0328">Glycosyltransferase</keyword>
<dbReference type="Pfam" id="PF03254">
    <property type="entry name" value="XG_FTase"/>
    <property type="match status" value="1"/>
</dbReference>
<keyword evidence="6 7" id="KW-0961">Cell wall biogenesis/degradation</keyword>
<evidence type="ECO:0000256" key="3">
    <source>
        <dbReference type="ARBA" id="ARBA00022679"/>
    </source>
</evidence>
<reference evidence="8 9" key="1">
    <citation type="submission" date="2024-02" db="EMBL/GenBank/DDBJ databases">
        <authorList>
            <person name="Vignale AGUSTIN F."/>
            <person name="Sosa J E."/>
            <person name="Modenutti C."/>
        </authorList>
    </citation>
    <scope>NUCLEOTIDE SEQUENCE [LARGE SCALE GENOMIC DNA]</scope>
</reference>
<feature type="transmembrane region" description="Helical" evidence="7">
    <location>
        <begin position="6"/>
        <end position="24"/>
    </location>
</feature>
<dbReference type="EC" id="2.4.1.-" evidence="7"/>
<dbReference type="InterPro" id="IPR004938">
    <property type="entry name" value="XG_FTase"/>
</dbReference>
<keyword evidence="3 7" id="KW-0808">Transferase</keyword>